<proteinExistence type="predicted"/>
<feature type="region of interest" description="Disordered" evidence="1">
    <location>
        <begin position="164"/>
        <end position="191"/>
    </location>
</feature>
<protein>
    <submittedName>
        <fullName evidence="2">Uncharacterized protein</fullName>
    </submittedName>
</protein>
<evidence type="ECO:0000256" key="1">
    <source>
        <dbReference type="SAM" id="MobiDB-lite"/>
    </source>
</evidence>
<keyword evidence="3" id="KW-1185">Reference proteome</keyword>
<accession>A0ABQ5HHC7</accession>
<organism evidence="2 3">
    <name type="scientific">Tanacetum coccineum</name>
    <dbReference type="NCBI Taxonomy" id="301880"/>
    <lineage>
        <taxon>Eukaryota</taxon>
        <taxon>Viridiplantae</taxon>
        <taxon>Streptophyta</taxon>
        <taxon>Embryophyta</taxon>
        <taxon>Tracheophyta</taxon>
        <taxon>Spermatophyta</taxon>
        <taxon>Magnoliopsida</taxon>
        <taxon>eudicotyledons</taxon>
        <taxon>Gunneridae</taxon>
        <taxon>Pentapetalae</taxon>
        <taxon>asterids</taxon>
        <taxon>campanulids</taxon>
        <taxon>Asterales</taxon>
        <taxon>Asteraceae</taxon>
        <taxon>Asteroideae</taxon>
        <taxon>Anthemideae</taxon>
        <taxon>Anthemidinae</taxon>
        <taxon>Tanacetum</taxon>
    </lineage>
</organism>
<evidence type="ECO:0000313" key="2">
    <source>
        <dbReference type="EMBL" id="GJT87234.1"/>
    </source>
</evidence>
<reference evidence="2" key="2">
    <citation type="submission" date="2022-01" db="EMBL/GenBank/DDBJ databases">
        <authorList>
            <person name="Yamashiro T."/>
            <person name="Shiraishi A."/>
            <person name="Satake H."/>
            <person name="Nakayama K."/>
        </authorList>
    </citation>
    <scope>NUCLEOTIDE SEQUENCE</scope>
</reference>
<dbReference type="Proteomes" id="UP001151760">
    <property type="component" value="Unassembled WGS sequence"/>
</dbReference>
<evidence type="ECO:0000313" key="3">
    <source>
        <dbReference type="Proteomes" id="UP001151760"/>
    </source>
</evidence>
<sequence>MRLTLITRGCDESARGGGLKTKILRILARQATTLAAMADHVLCAPVAGVVQVMMILYHQKTSRILSSNVMTFSSDDDALLFTVRSLPRPVSWQGSHTKNVNGNCGGYYVGLDNSIQVVCISCACVHGFALLRDKSRKFIYVRQFGSDRIMITFQLWIIGSRPTKSKKPEAVQSVPGSLCPNEARNGESKDD</sequence>
<comment type="caution">
    <text evidence="2">The sequence shown here is derived from an EMBL/GenBank/DDBJ whole genome shotgun (WGS) entry which is preliminary data.</text>
</comment>
<name>A0ABQ5HHC7_9ASTR</name>
<dbReference type="EMBL" id="BQNB010019620">
    <property type="protein sequence ID" value="GJT87234.1"/>
    <property type="molecule type" value="Genomic_DNA"/>
</dbReference>
<reference evidence="2" key="1">
    <citation type="journal article" date="2022" name="Int. J. Mol. Sci.">
        <title>Draft Genome of Tanacetum Coccineum: Genomic Comparison of Closely Related Tanacetum-Family Plants.</title>
        <authorList>
            <person name="Yamashiro T."/>
            <person name="Shiraishi A."/>
            <person name="Nakayama K."/>
            <person name="Satake H."/>
        </authorList>
    </citation>
    <scope>NUCLEOTIDE SEQUENCE</scope>
</reference>
<gene>
    <name evidence="2" type="ORF">Tco_1068951</name>
</gene>